<evidence type="ECO:0000256" key="1">
    <source>
        <dbReference type="SAM" id="Coils"/>
    </source>
</evidence>
<proteinExistence type="predicted"/>
<comment type="caution">
    <text evidence="3">The sequence shown here is derived from an EMBL/GenBank/DDBJ whole genome shotgun (WGS) entry which is preliminary data.</text>
</comment>
<dbReference type="OrthoDB" id="21214at2759"/>
<evidence type="ECO:0000256" key="2">
    <source>
        <dbReference type="SAM" id="MobiDB-lite"/>
    </source>
</evidence>
<dbReference type="EMBL" id="ML996084">
    <property type="protein sequence ID" value="KAF2153840.1"/>
    <property type="molecule type" value="Genomic_DNA"/>
</dbReference>
<dbReference type="PANTHER" id="PTHR39472">
    <property type="entry name" value="EXPRESSED PROTEIN"/>
    <property type="match status" value="1"/>
</dbReference>
<dbReference type="Proteomes" id="UP000799439">
    <property type="component" value="Unassembled WGS sequence"/>
</dbReference>
<feature type="region of interest" description="Disordered" evidence="2">
    <location>
        <begin position="59"/>
        <end position="82"/>
    </location>
</feature>
<reference evidence="3" key="1">
    <citation type="journal article" date="2020" name="Stud. Mycol.">
        <title>101 Dothideomycetes genomes: a test case for predicting lifestyles and emergence of pathogens.</title>
        <authorList>
            <person name="Haridas S."/>
            <person name="Albert R."/>
            <person name="Binder M."/>
            <person name="Bloem J."/>
            <person name="Labutti K."/>
            <person name="Salamov A."/>
            <person name="Andreopoulos B."/>
            <person name="Baker S."/>
            <person name="Barry K."/>
            <person name="Bills G."/>
            <person name="Bluhm B."/>
            <person name="Cannon C."/>
            <person name="Castanera R."/>
            <person name="Culley D."/>
            <person name="Daum C."/>
            <person name="Ezra D."/>
            <person name="Gonzalez J."/>
            <person name="Henrissat B."/>
            <person name="Kuo A."/>
            <person name="Liang C."/>
            <person name="Lipzen A."/>
            <person name="Lutzoni F."/>
            <person name="Magnuson J."/>
            <person name="Mondo S."/>
            <person name="Nolan M."/>
            <person name="Ohm R."/>
            <person name="Pangilinan J."/>
            <person name="Park H.-J."/>
            <person name="Ramirez L."/>
            <person name="Alfaro M."/>
            <person name="Sun H."/>
            <person name="Tritt A."/>
            <person name="Yoshinaga Y."/>
            <person name="Zwiers L.-H."/>
            <person name="Turgeon B."/>
            <person name="Goodwin S."/>
            <person name="Spatafora J."/>
            <person name="Crous P."/>
            <person name="Grigoriev I."/>
        </authorList>
    </citation>
    <scope>NUCLEOTIDE SEQUENCE</scope>
    <source>
        <strain evidence="3">CBS 260.36</strain>
    </source>
</reference>
<dbReference type="PANTHER" id="PTHR39472:SF1">
    <property type="entry name" value="EXPRESSED PROTEIN"/>
    <property type="match status" value="1"/>
</dbReference>
<name>A0A9P4MGP1_9PEZI</name>
<evidence type="ECO:0000313" key="4">
    <source>
        <dbReference type="Proteomes" id="UP000799439"/>
    </source>
</evidence>
<accession>A0A9P4MGP1</accession>
<gene>
    <name evidence="3" type="ORF">K461DRAFT_116873</name>
</gene>
<keyword evidence="1" id="KW-0175">Coiled coil</keyword>
<protein>
    <submittedName>
        <fullName evidence="3">Uncharacterized protein</fullName>
    </submittedName>
</protein>
<sequence length="237" mass="26701">MAAPNGMQPGGGAPYGMGNAVMPSAGHHHDMQHVWSLVEELSGILQQNRERWDELQTGLSRAQIRPHEQDEDANGEEHPKAHTTAELSTQLVEAQRKIEALEAAYTDQAQLITAYENGMHDTAERLRNYVYEQTQATNAIHAHYNSLLSTSRNETLQAQLTHQAWQASVARVAEGVRLAYREQSEGARPYRKRIAALKEENRVLRAKAGWDPPSDSEEDEEFDDEEEQQQPPKSRGR</sequence>
<dbReference type="AlphaFoldDB" id="A0A9P4MGP1"/>
<feature type="region of interest" description="Disordered" evidence="2">
    <location>
        <begin position="202"/>
        <end position="237"/>
    </location>
</feature>
<feature type="coiled-coil region" evidence="1">
    <location>
        <begin position="84"/>
        <end position="111"/>
    </location>
</feature>
<keyword evidence="4" id="KW-1185">Reference proteome</keyword>
<feature type="compositionally biased region" description="Acidic residues" evidence="2">
    <location>
        <begin position="214"/>
        <end position="228"/>
    </location>
</feature>
<organism evidence="3 4">
    <name type="scientific">Myriangium duriaei CBS 260.36</name>
    <dbReference type="NCBI Taxonomy" id="1168546"/>
    <lineage>
        <taxon>Eukaryota</taxon>
        <taxon>Fungi</taxon>
        <taxon>Dikarya</taxon>
        <taxon>Ascomycota</taxon>
        <taxon>Pezizomycotina</taxon>
        <taxon>Dothideomycetes</taxon>
        <taxon>Dothideomycetidae</taxon>
        <taxon>Myriangiales</taxon>
        <taxon>Myriangiaceae</taxon>
        <taxon>Myriangium</taxon>
    </lineage>
</organism>
<evidence type="ECO:0000313" key="3">
    <source>
        <dbReference type="EMBL" id="KAF2153840.1"/>
    </source>
</evidence>